<dbReference type="Proteomes" id="UP000219522">
    <property type="component" value="Unassembled WGS sequence"/>
</dbReference>
<sequence>MLSTLSRVTILMRKALAVGQFASEFSQGGNTTPMIHEALCYSCMLGIVTTIHHDAAPKEA</sequence>
<dbReference type="AlphaFoldDB" id="A0A7Z7N645"/>
<evidence type="ECO:0000313" key="1">
    <source>
        <dbReference type="EMBL" id="SOE88420.1"/>
    </source>
</evidence>
<protein>
    <submittedName>
        <fullName evidence="1">Uncharacterized protein</fullName>
    </submittedName>
</protein>
<reference evidence="1 2" key="1">
    <citation type="submission" date="2017-09" db="EMBL/GenBank/DDBJ databases">
        <authorList>
            <person name="Varghese N."/>
            <person name="Submissions S."/>
        </authorList>
    </citation>
    <scope>NUCLEOTIDE SEQUENCE [LARGE SCALE GENOMIC DNA]</scope>
    <source>
        <strain evidence="1 2">OK806</strain>
    </source>
</reference>
<comment type="caution">
    <text evidence="1">The sequence shown here is derived from an EMBL/GenBank/DDBJ whole genome shotgun (WGS) entry which is preliminary data.</text>
</comment>
<dbReference type="RefSeq" id="WP_062632188.1">
    <property type="nucleotide sequence ID" value="NZ_FCOG02000002.1"/>
</dbReference>
<proteinExistence type="predicted"/>
<keyword evidence="2" id="KW-1185">Reference proteome</keyword>
<accession>A0A7Z7N645</accession>
<dbReference type="OrthoDB" id="9953369at2"/>
<organism evidence="1 2">
    <name type="scientific">Caballeronia arationis</name>
    <dbReference type="NCBI Taxonomy" id="1777142"/>
    <lineage>
        <taxon>Bacteria</taxon>
        <taxon>Pseudomonadati</taxon>
        <taxon>Pseudomonadota</taxon>
        <taxon>Betaproteobacteria</taxon>
        <taxon>Burkholderiales</taxon>
        <taxon>Burkholderiaceae</taxon>
        <taxon>Caballeronia</taxon>
    </lineage>
</organism>
<gene>
    <name evidence="1" type="ORF">SAMN05446927_7031</name>
</gene>
<name>A0A7Z7N645_9BURK</name>
<dbReference type="EMBL" id="OCSU01000003">
    <property type="protein sequence ID" value="SOE88420.1"/>
    <property type="molecule type" value="Genomic_DNA"/>
</dbReference>
<evidence type="ECO:0000313" key="2">
    <source>
        <dbReference type="Proteomes" id="UP000219522"/>
    </source>
</evidence>